<accession>A0A8S0YM34</accession>
<feature type="compositionally biased region" description="Basic residues" evidence="1">
    <location>
        <begin position="116"/>
        <end position="130"/>
    </location>
</feature>
<feature type="compositionally biased region" description="Low complexity" evidence="1">
    <location>
        <begin position="86"/>
        <end position="95"/>
    </location>
</feature>
<dbReference type="OrthoDB" id="6931947at2759"/>
<dbReference type="AlphaFoldDB" id="A0A8S0YM34"/>
<proteinExistence type="predicted"/>
<dbReference type="Proteomes" id="UP000494106">
    <property type="component" value="Unassembled WGS sequence"/>
</dbReference>
<dbReference type="EMBL" id="CADEBC010000045">
    <property type="protein sequence ID" value="CAB3220202.1"/>
    <property type="molecule type" value="Genomic_DNA"/>
</dbReference>
<protein>
    <submittedName>
        <fullName evidence="2">Uncharacterized protein</fullName>
    </submittedName>
</protein>
<name>A0A8S0YM34_ARCPL</name>
<organism evidence="2 3">
    <name type="scientific">Arctia plantaginis</name>
    <name type="common">Wood tiger moth</name>
    <name type="synonym">Phalaena plantaginis</name>
    <dbReference type="NCBI Taxonomy" id="874455"/>
    <lineage>
        <taxon>Eukaryota</taxon>
        <taxon>Metazoa</taxon>
        <taxon>Ecdysozoa</taxon>
        <taxon>Arthropoda</taxon>
        <taxon>Hexapoda</taxon>
        <taxon>Insecta</taxon>
        <taxon>Pterygota</taxon>
        <taxon>Neoptera</taxon>
        <taxon>Endopterygota</taxon>
        <taxon>Lepidoptera</taxon>
        <taxon>Glossata</taxon>
        <taxon>Ditrysia</taxon>
        <taxon>Noctuoidea</taxon>
        <taxon>Erebidae</taxon>
        <taxon>Arctiinae</taxon>
        <taxon>Arctia</taxon>
    </lineage>
</organism>
<reference evidence="2 3" key="1">
    <citation type="submission" date="2020-04" db="EMBL/GenBank/DDBJ databases">
        <authorList>
            <person name="Wallbank WR R."/>
            <person name="Pardo Diaz C."/>
            <person name="Kozak K."/>
            <person name="Martin S."/>
            <person name="Jiggins C."/>
            <person name="Moest M."/>
            <person name="Warren A I."/>
            <person name="Byers J.R.P. K."/>
            <person name="Montejo-Kovacevich G."/>
            <person name="Yen C E."/>
        </authorList>
    </citation>
    <scope>NUCLEOTIDE SEQUENCE [LARGE SCALE GENOMIC DNA]</scope>
</reference>
<evidence type="ECO:0000256" key="1">
    <source>
        <dbReference type="SAM" id="MobiDB-lite"/>
    </source>
</evidence>
<sequence length="130" mass="14216">MVLGCNRTVQQWQHVWSVWVAKVKTKARKINDSIRATGGGPTISELTDIEQKIIDVVGIASIQGFASLEVGITPSFARVSPPAPVLLPSVQSPQEPQEEQEQPQPISGVSAVPGPIRRRIVPRRRITPRP</sequence>
<evidence type="ECO:0000313" key="2">
    <source>
        <dbReference type="EMBL" id="CAB3220202.1"/>
    </source>
</evidence>
<comment type="caution">
    <text evidence="2">The sequence shown here is derived from an EMBL/GenBank/DDBJ whole genome shotgun (WGS) entry which is preliminary data.</text>
</comment>
<feature type="region of interest" description="Disordered" evidence="1">
    <location>
        <begin position="83"/>
        <end position="130"/>
    </location>
</feature>
<gene>
    <name evidence="2" type="ORF">APLA_LOCUS183</name>
</gene>
<keyword evidence="3" id="KW-1185">Reference proteome</keyword>
<evidence type="ECO:0000313" key="3">
    <source>
        <dbReference type="Proteomes" id="UP000494106"/>
    </source>
</evidence>